<gene>
    <name evidence="8" type="ORF">ENQ20_09250</name>
</gene>
<dbReference type="InterPro" id="IPR036322">
    <property type="entry name" value="WD40_repeat_dom_sf"/>
</dbReference>
<dbReference type="PRINTS" id="PR01852">
    <property type="entry name" value="SIBAPROTEIN"/>
</dbReference>
<evidence type="ECO:0000256" key="6">
    <source>
        <dbReference type="SAM" id="Phobius"/>
    </source>
</evidence>
<dbReference type="InterPro" id="IPR049052">
    <property type="entry name" value="nSTAND1"/>
</dbReference>
<keyword evidence="2" id="KW-0677">Repeat</keyword>
<feature type="region of interest" description="Disordered" evidence="5">
    <location>
        <begin position="1"/>
        <end position="28"/>
    </location>
</feature>
<dbReference type="PROSITE" id="PS50082">
    <property type="entry name" value="WD_REPEATS_2"/>
    <property type="match status" value="7"/>
</dbReference>
<dbReference type="SMART" id="SM00320">
    <property type="entry name" value="WD40"/>
    <property type="match status" value="14"/>
</dbReference>
<protein>
    <recommendedName>
        <fullName evidence="7">Novel STAND NTPase 1 domain-containing protein</fullName>
    </recommendedName>
</protein>
<feature type="repeat" description="WD" evidence="3">
    <location>
        <begin position="856"/>
        <end position="897"/>
    </location>
</feature>
<keyword evidence="4" id="KW-0175">Coiled coil</keyword>
<evidence type="ECO:0000256" key="1">
    <source>
        <dbReference type="ARBA" id="ARBA00022574"/>
    </source>
</evidence>
<keyword evidence="6" id="KW-0812">Transmembrane</keyword>
<dbReference type="InterPro" id="IPR001680">
    <property type="entry name" value="WD40_rpt"/>
</dbReference>
<dbReference type="PROSITE" id="PS50294">
    <property type="entry name" value="WD_REPEATS_REGION"/>
    <property type="match status" value="6"/>
</dbReference>
<dbReference type="InterPro" id="IPR011047">
    <property type="entry name" value="Quinoprotein_ADH-like_sf"/>
</dbReference>
<dbReference type="Pfam" id="PF00400">
    <property type="entry name" value="WD40"/>
    <property type="match status" value="8"/>
</dbReference>
<feature type="repeat" description="WD" evidence="3">
    <location>
        <begin position="1207"/>
        <end position="1242"/>
    </location>
</feature>
<dbReference type="EMBL" id="DSMG01000090">
    <property type="protein sequence ID" value="HDX31664.1"/>
    <property type="molecule type" value="Genomic_DNA"/>
</dbReference>
<dbReference type="InterPro" id="IPR019775">
    <property type="entry name" value="WD40_repeat_CS"/>
</dbReference>
<dbReference type="Pfam" id="PF20703">
    <property type="entry name" value="nSTAND1"/>
    <property type="match status" value="1"/>
</dbReference>
<dbReference type="InterPro" id="IPR015943">
    <property type="entry name" value="WD40/YVTN_repeat-like_dom_sf"/>
</dbReference>
<dbReference type="PANTHER" id="PTHR19879:SF9">
    <property type="entry name" value="TRANSCRIPTION INITIATION FACTOR TFIID SUBUNIT 5"/>
    <property type="match status" value="1"/>
</dbReference>
<keyword evidence="6" id="KW-1133">Transmembrane helix</keyword>
<dbReference type="Gene3D" id="2.130.10.10">
    <property type="entry name" value="YVTN repeat-like/Quinoprotein amine dehydrogenase"/>
    <property type="match status" value="4"/>
</dbReference>
<dbReference type="CDD" id="cd00200">
    <property type="entry name" value="WD40"/>
    <property type="match status" value="2"/>
</dbReference>
<proteinExistence type="predicted"/>
<evidence type="ECO:0000259" key="7">
    <source>
        <dbReference type="Pfam" id="PF20703"/>
    </source>
</evidence>
<feature type="repeat" description="WD" evidence="3">
    <location>
        <begin position="1076"/>
        <end position="1107"/>
    </location>
</feature>
<accession>A0A7C1JD09</accession>
<feature type="domain" description="Novel STAND NTPase 1" evidence="7">
    <location>
        <begin position="21"/>
        <end position="408"/>
    </location>
</feature>
<feature type="coiled-coil region" evidence="4">
    <location>
        <begin position="459"/>
        <end position="496"/>
    </location>
</feature>
<dbReference type="SUPFAM" id="SSF52540">
    <property type="entry name" value="P-loop containing nucleoside triphosphate hydrolases"/>
    <property type="match status" value="1"/>
</dbReference>
<comment type="caution">
    <text evidence="8">The sequence shown here is derived from an EMBL/GenBank/DDBJ whole genome shotgun (WGS) entry which is preliminary data.</text>
</comment>
<sequence>MNASTTDAFNTASDRTVEGNPYIGPRPFEDTARERRLFFGRERESADLLSLVMAERLVLFYAPSGAGKSSLINARLLDGLRNEGFTVLGKVRVGGNLPTSMRANAIDNVYIFNLLRDLEGEHADLQQLASWRLPDYLKARYPAPQSPDSTVTDRVLIIDQFEELFTTYADQWSKREDFFRQLNQALVEDPRLWVILSMREDAVAALDPYARLLFNRLRVRYRMNFMGYDAALEAVKAPAAVAGRPYEAGVAEKLVDNLRQMARTEETTETPRLGEHVEPVQLQVVCMQLWENLATRPGKTITMEDVEGLGRGAGLGEFVDHALASFYEQTLAAVLQITDEVSERELRDWFSHTLITRDGTRNLLYQSESETGGMPNRVVYELERRFLLRGETRGGGRWVELVHDRLVEPILETNEAWRRNDPLILAADLWRNERSSTLLLSGGLLAEAQASLERNPRRYSALEREFVAASAEAEAKRLEQERLAEEKRRKEAARARIIAIAAALTALIMFALALTTAWFAWRSFTSALQQQAAALNAALEAQRAREAEEKAMLAAERAQVEAAAAEAARAEAEQLNRRIRADQLASQAALLLTNNPQQALLLAVEAMRLGAASDRSLSHTVEQSIYDLLNGVGGLPLPIADSDPVALVLSPDARWFALSDAQGTIYLWRFGEGGLEQLQLSSPGAPLTWALAATPDGKRLAAADNGGTVRLWHINALDAQPTTLPTSEDALFTLAFSPDGVSLTTAGADGVIYLWNLSEQRPSPQRLGRHEGGVNILAFSPGGEWLASGGTDGSVQLWSPSQPGQSFPIVRHEAPVSALAFSPDGGRLASGDDAGGVFVFAFVEASEPTPNATLPIPGHTVRVTAMHFSSNSAWLATGDANGVMRVWSFNNPAQSYVTAAHESYLSGLAFVPSAAGDRLVSVGYDGPRTSSVRLWDYTNFGLAPTVLRSHEAEINLLGAAPGVRGFLTAGYDRSLRIWTIDDLHAQPQTLVAATGLVDALAVAPDADRLFSIGANFPFIQIWSIADGAALEQLTTTHESGLSAIAASRDGTIAAAGDVAGFVYIWTASAATPTLPLAAHAGKVNGVALHAEKRLLATAGDDGMVQLWRFTEDFSRVVENETVAAQKAPISAVQFSPDGRQLAYASTNHVILQSLNDKERPPIRWGTASAEITALAFSPDGKLLAAGDEQGRIWLLSPEQPARALRRWDGHINEINALAFREDGARLFTASADRTVRLWDLSSSLPTPVVLRDHTASVNDVVFADDALFTAGADGAIRRWLLAPASLAQRACITAGRNLYRDEWERFFPDEACRPTCPELPDRCRETSP</sequence>
<feature type="repeat" description="WD" evidence="3">
    <location>
        <begin position="767"/>
        <end position="799"/>
    </location>
</feature>
<dbReference type="SUPFAM" id="SSF50978">
    <property type="entry name" value="WD40 repeat-like"/>
    <property type="match status" value="2"/>
</dbReference>
<keyword evidence="6" id="KW-0472">Membrane</keyword>
<dbReference type="PANTHER" id="PTHR19879">
    <property type="entry name" value="TRANSCRIPTION INITIATION FACTOR TFIID"/>
    <property type="match status" value="1"/>
</dbReference>
<dbReference type="Gene3D" id="3.40.50.300">
    <property type="entry name" value="P-loop containing nucleotide triphosphate hydrolases"/>
    <property type="match status" value="1"/>
</dbReference>
<evidence type="ECO:0000313" key="8">
    <source>
        <dbReference type="EMBL" id="HDX31664.1"/>
    </source>
</evidence>
<feature type="repeat" description="WD" evidence="3">
    <location>
        <begin position="947"/>
        <end position="981"/>
    </location>
</feature>
<evidence type="ECO:0000256" key="2">
    <source>
        <dbReference type="ARBA" id="ARBA00022737"/>
    </source>
</evidence>
<feature type="compositionally biased region" description="Polar residues" evidence="5">
    <location>
        <begin position="1"/>
        <end position="14"/>
    </location>
</feature>
<feature type="repeat" description="WD" evidence="3">
    <location>
        <begin position="724"/>
        <end position="765"/>
    </location>
</feature>
<evidence type="ECO:0000256" key="5">
    <source>
        <dbReference type="SAM" id="MobiDB-lite"/>
    </source>
</evidence>
<dbReference type="PROSITE" id="PS00678">
    <property type="entry name" value="WD_REPEATS_1"/>
    <property type="match status" value="2"/>
</dbReference>
<organism evidence="8">
    <name type="scientific">Caldilinea aerophila</name>
    <dbReference type="NCBI Taxonomy" id="133453"/>
    <lineage>
        <taxon>Bacteria</taxon>
        <taxon>Bacillati</taxon>
        <taxon>Chloroflexota</taxon>
        <taxon>Caldilineae</taxon>
        <taxon>Caldilineales</taxon>
        <taxon>Caldilineaceae</taxon>
        <taxon>Caldilinea</taxon>
    </lineage>
</organism>
<evidence type="ECO:0000256" key="3">
    <source>
        <dbReference type="PROSITE-ProRule" id="PRU00221"/>
    </source>
</evidence>
<dbReference type="InterPro" id="IPR009148">
    <property type="entry name" value="PcsB-like"/>
</dbReference>
<feature type="transmembrane region" description="Helical" evidence="6">
    <location>
        <begin position="497"/>
        <end position="521"/>
    </location>
</feature>
<dbReference type="SUPFAM" id="SSF50998">
    <property type="entry name" value="Quinoprotein alcohol dehydrogenase-like"/>
    <property type="match status" value="1"/>
</dbReference>
<keyword evidence="1 3" id="KW-0853">WD repeat</keyword>
<feature type="repeat" description="WD" evidence="3">
    <location>
        <begin position="1250"/>
        <end position="1279"/>
    </location>
</feature>
<reference evidence="8" key="1">
    <citation type="journal article" date="2020" name="mSystems">
        <title>Genome- and Community-Level Interaction Insights into Carbon Utilization and Element Cycling Functions of Hydrothermarchaeota in Hydrothermal Sediment.</title>
        <authorList>
            <person name="Zhou Z."/>
            <person name="Liu Y."/>
            <person name="Xu W."/>
            <person name="Pan J."/>
            <person name="Luo Z.H."/>
            <person name="Li M."/>
        </authorList>
    </citation>
    <scope>NUCLEOTIDE SEQUENCE [LARGE SCALE GENOMIC DNA]</scope>
    <source>
        <strain evidence="8">SpSt-289</strain>
    </source>
</reference>
<name>A0A7C1JD09_9CHLR</name>
<dbReference type="InterPro" id="IPR027417">
    <property type="entry name" value="P-loop_NTPase"/>
</dbReference>
<evidence type="ECO:0000256" key="4">
    <source>
        <dbReference type="SAM" id="Coils"/>
    </source>
</evidence>
<feature type="coiled-coil region" evidence="4">
    <location>
        <begin position="525"/>
        <end position="585"/>
    </location>
</feature>